<dbReference type="CDD" id="cd07890">
    <property type="entry name" value="CYTH-like_AC_IV-like"/>
    <property type="match status" value="1"/>
</dbReference>
<dbReference type="KEGG" id="asul:DFR86_06385"/>
<dbReference type="RefSeq" id="WP_110380114.1">
    <property type="nucleotide sequence ID" value="NZ_CP029288.2"/>
</dbReference>
<proteinExistence type="predicted"/>
<reference evidence="2 3" key="1">
    <citation type="submission" date="2018-05" db="EMBL/GenBank/DDBJ databases">
        <title>Complete Genome Sequences of Extremely Thermoacidophilic, Metal-Mobilizing Type-Strain Members of the Archaeal Family Sulfolobaceae: Acidianus brierleyi DSM-1651T, Acidianus sulfidivorans DSM-18786T, Metallosphaera hakonensis DSM-7519T, and Metallosphaera prunae DSM-10039T.</title>
        <authorList>
            <person name="Counts J.A."/>
            <person name="Kelly R.M."/>
        </authorList>
    </citation>
    <scope>NUCLEOTIDE SEQUENCE [LARGE SCALE GENOMIC DNA]</scope>
    <source>
        <strain evidence="2 3">JP7</strain>
    </source>
</reference>
<dbReference type="NCBIfam" id="TIGR00318">
    <property type="entry name" value="cyaB"/>
    <property type="match status" value="1"/>
</dbReference>
<evidence type="ECO:0000313" key="2">
    <source>
        <dbReference type="EMBL" id="AWR97224.1"/>
    </source>
</evidence>
<dbReference type="PANTHER" id="PTHR21028">
    <property type="entry name" value="SI:CH211-156B7.4"/>
    <property type="match status" value="1"/>
</dbReference>
<dbReference type="Gene3D" id="2.40.320.10">
    <property type="entry name" value="Hypothetical Protein Pfu-838710-001"/>
    <property type="match status" value="1"/>
</dbReference>
<dbReference type="SMART" id="SM01118">
    <property type="entry name" value="CYTH"/>
    <property type="match status" value="1"/>
</dbReference>
<sequence length="182" mass="21679">MSDIIEREIKLKLENKNLDELYNELKENGIKFIGEEKEIDIYFNSIYRDFKKTDEALRIRHYNNSDFELTYKSPKIGTITKSREEITVKIPIEQEDNLIKILQKLGFNPVYKVIKNRKYFRDNNFIICLDNVENLGNFIEIELDNGPENELVEYVNKFLAKFNIKANKINKSYLELLVDKNE</sequence>
<accession>A0A2U9IMR1</accession>
<protein>
    <submittedName>
        <fullName evidence="2">Class IV adenylate cyclase</fullName>
    </submittedName>
</protein>
<gene>
    <name evidence="2" type="primary">cyaB</name>
    <name evidence="2" type="ORF">DFR86_06385</name>
</gene>
<name>A0A2U9IMR1_9CREN</name>
<dbReference type="AlphaFoldDB" id="A0A2U9IMR1"/>
<dbReference type="GeneID" id="36837580"/>
<dbReference type="PROSITE" id="PS51707">
    <property type="entry name" value="CYTH"/>
    <property type="match status" value="1"/>
</dbReference>
<dbReference type="Proteomes" id="UP000248410">
    <property type="component" value="Chromosome"/>
</dbReference>
<dbReference type="Pfam" id="PF01928">
    <property type="entry name" value="CYTH"/>
    <property type="match status" value="1"/>
</dbReference>
<organism evidence="2 3">
    <name type="scientific">Acidianus sulfidivorans JP7</name>
    <dbReference type="NCBI Taxonomy" id="619593"/>
    <lineage>
        <taxon>Archaea</taxon>
        <taxon>Thermoproteota</taxon>
        <taxon>Thermoprotei</taxon>
        <taxon>Sulfolobales</taxon>
        <taxon>Sulfolobaceae</taxon>
        <taxon>Acidianus</taxon>
    </lineage>
</organism>
<dbReference type="PANTHER" id="PTHR21028:SF2">
    <property type="entry name" value="CYTH DOMAIN-CONTAINING PROTEIN"/>
    <property type="match status" value="1"/>
</dbReference>
<dbReference type="SUPFAM" id="SSF55154">
    <property type="entry name" value="CYTH-like phosphatases"/>
    <property type="match status" value="1"/>
</dbReference>
<dbReference type="InterPro" id="IPR008173">
    <property type="entry name" value="Adenylyl_cyclase_CyaB"/>
</dbReference>
<evidence type="ECO:0000313" key="3">
    <source>
        <dbReference type="Proteomes" id="UP000248410"/>
    </source>
</evidence>
<dbReference type="EMBL" id="CP029288">
    <property type="protein sequence ID" value="AWR97224.1"/>
    <property type="molecule type" value="Genomic_DNA"/>
</dbReference>
<keyword evidence="3" id="KW-1185">Reference proteome</keyword>
<dbReference type="InterPro" id="IPR033469">
    <property type="entry name" value="CYTH-like_dom_sf"/>
</dbReference>
<dbReference type="OrthoDB" id="46040at2157"/>
<feature type="domain" description="CYTH" evidence="1">
    <location>
        <begin position="4"/>
        <end position="179"/>
    </location>
</feature>
<dbReference type="InterPro" id="IPR023577">
    <property type="entry name" value="CYTH_domain"/>
</dbReference>
<evidence type="ECO:0000259" key="1">
    <source>
        <dbReference type="PROSITE" id="PS51707"/>
    </source>
</evidence>